<dbReference type="InterPro" id="IPR008801">
    <property type="entry name" value="RALF"/>
</dbReference>
<name>A0A835QJQ3_VANPL</name>
<dbReference type="PANTHER" id="PTHR33136">
    <property type="entry name" value="RAPID ALKALINIZATION FACTOR-LIKE"/>
    <property type="match status" value="1"/>
</dbReference>
<dbReference type="NCBIfam" id="TIGR00756">
    <property type="entry name" value="PPR"/>
    <property type="match status" value="2"/>
</dbReference>
<gene>
    <name evidence="7" type="ORF">HPP92_016702</name>
</gene>
<evidence type="ECO:0000256" key="6">
    <source>
        <dbReference type="PROSITE-ProRule" id="PRU00708"/>
    </source>
</evidence>
<evidence type="ECO:0000313" key="7">
    <source>
        <dbReference type="EMBL" id="KAG0472156.1"/>
    </source>
</evidence>
<evidence type="ECO:0000256" key="3">
    <source>
        <dbReference type="ARBA" id="ARBA00022729"/>
    </source>
</evidence>
<accession>A0A835QJQ3</accession>
<reference evidence="7 8" key="1">
    <citation type="journal article" date="2020" name="Nat. Food">
        <title>A phased Vanilla planifolia genome enables genetic improvement of flavour and production.</title>
        <authorList>
            <person name="Hasing T."/>
            <person name="Tang H."/>
            <person name="Brym M."/>
            <person name="Khazi F."/>
            <person name="Huang T."/>
            <person name="Chambers A.H."/>
        </authorList>
    </citation>
    <scope>NUCLEOTIDE SEQUENCE [LARGE SCALE GENOMIC DNA]</scope>
    <source>
        <tissue evidence="7">Leaf</tissue>
    </source>
</reference>
<dbReference type="AlphaFoldDB" id="A0A835QJQ3"/>
<keyword evidence="5" id="KW-1015">Disulfide bond</keyword>
<evidence type="ECO:0008006" key="9">
    <source>
        <dbReference type="Google" id="ProtNLM"/>
    </source>
</evidence>
<dbReference type="GO" id="GO:0019722">
    <property type="term" value="P:calcium-mediated signaling"/>
    <property type="evidence" value="ECO:0007669"/>
    <property type="project" value="TreeGrafter"/>
</dbReference>
<dbReference type="PROSITE" id="PS51375">
    <property type="entry name" value="PPR"/>
    <property type="match status" value="2"/>
</dbReference>
<keyword evidence="4" id="KW-0677">Repeat</keyword>
<evidence type="ECO:0000256" key="2">
    <source>
        <dbReference type="ARBA" id="ARBA00022702"/>
    </source>
</evidence>
<dbReference type="EMBL" id="JADCNM010000008">
    <property type="protein sequence ID" value="KAG0472156.1"/>
    <property type="molecule type" value="Genomic_DNA"/>
</dbReference>
<dbReference type="GO" id="GO:0005179">
    <property type="term" value="F:hormone activity"/>
    <property type="evidence" value="ECO:0007669"/>
    <property type="project" value="UniProtKB-KW"/>
</dbReference>
<evidence type="ECO:0000313" key="8">
    <source>
        <dbReference type="Proteomes" id="UP000639772"/>
    </source>
</evidence>
<dbReference type="InterPro" id="IPR011990">
    <property type="entry name" value="TPR-like_helical_dom_sf"/>
</dbReference>
<proteinExistence type="inferred from homology"/>
<dbReference type="Pfam" id="PF05498">
    <property type="entry name" value="RALF"/>
    <property type="match status" value="1"/>
</dbReference>
<feature type="repeat" description="PPR" evidence="6">
    <location>
        <begin position="129"/>
        <end position="163"/>
    </location>
</feature>
<evidence type="ECO:0000256" key="5">
    <source>
        <dbReference type="ARBA" id="ARBA00023157"/>
    </source>
</evidence>
<feature type="repeat" description="PPR" evidence="6">
    <location>
        <begin position="94"/>
        <end position="128"/>
    </location>
</feature>
<dbReference type="Proteomes" id="UP000639772">
    <property type="component" value="Unassembled WGS sequence"/>
</dbReference>
<organism evidence="7 8">
    <name type="scientific">Vanilla planifolia</name>
    <name type="common">Vanilla</name>
    <dbReference type="NCBI Taxonomy" id="51239"/>
    <lineage>
        <taxon>Eukaryota</taxon>
        <taxon>Viridiplantae</taxon>
        <taxon>Streptophyta</taxon>
        <taxon>Embryophyta</taxon>
        <taxon>Tracheophyta</taxon>
        <taxon>Spermatophyta</taxon>
        <taxon>Magnoliopsida</taxon>
        <taxon>Liliopsida</taxon>
        <taxon>Asparagales</taxon>
        <taxon>Orchidaceae</taxon>
        <taxon>Vanilloideae</taxon>
        <taxon>Vanilleae</taxon>
        <taxon>Vanilla</taxon>
    </lineage>
</organism>
<evidence type="ECO:0000256" key="4">
    <source>
        <dbReference type="ARBA" id="ARBA00022737"/>
    </source>
</evidence>
<comment type="caution">
    <text evidence="7">The sequence shown here is derived from an EMBL/GenBank/DDBJ whole genome shotgun (WGS) entry which is preliminary data.</text>
</comment>
<keyword evidence="3" id="KW-0732">Signal</keyword>
<dbReference type="OrthoDB" id="1613518at2759"/>
<dbReference type="Gene3D" id="1.25.40.10">
    <property type="entry name" value="Tetratricopeptide repeat domain"/>
    <property type="match status" value="1"/>
</dbReference>
<keyword evidence="2" id="KW-0372">Hormone</keyword>
<dbReference type="Pfam" id="PF13041">
    <property type="entry name" value="PPR_2"/>
    <property type="match status" value="1"/>
</dbReference>
<protein>
    <recommendedName>
        <fullName evidence="9">Protein RALF-like 33</fullName>
    </recommendedName>
</protein>
<dbReference type="InterPro" id="IPR002885">
    <property type="entry name" value="PPR_rpt"/>
</dbReference>
<dbReference type="GO" id="GO:0009506">
    <property type="term" value="C:plasmodesma"/>
    <property type="evidence" value="ECO:0007669"/>
    <property type="project" value="TreeGrafter"/>
</dbReference>
<dbReference type="PANTHER" id="PTHR33136:SF13">
    <property type="entry name" value="OS10G0328900 PROTEIN"/>
    <property type="match status" value="1"/>
</dbReference>
<comment type="similarity">
    <text evidence="1">Belongs to the plant rapid alkalinization factor (RALF) family.</text>
</comment>
<sequence length="339" mass="37551">MAMCGVHLRDLTTDDRIPNPRLPIQGGFWSDQSGASTVAEELHSSSERFTRVEADKNNSSNELYDRLYRVLEKLSRRRPAHGAPDISCSPNQSTPIAYNKLMKAFAQVGELDEVLRLAQEMKESNCCPNVYCYNTVMNALVEAKRPAEAEVLFKEMVANGVTPTVSSYNILVKLYSFCLKKFNLGYEWMQSSRFQQRETLLLSRKESSFFLRAAAVAATTTEAMAAGRITYTLLLMLALTAVLFSPSRASIAGDMVVGWIPGHSACSGTIAECLGLEEFDLATESSRRILATSHYISYDALKRGSVPCSHRGASYYNCRAGAQANPYTRGCSHITRCRS</sequence>
<evidence type="ECO:0000256" key="1">
    <source>
        <dbReference type="ARBA" id="ARBA00009178"/>
    </source>
</evidence>
<dbReference type="Pfam" id="PF01535">
    <property type="entry name" value="PPR"/>
    <property type="match status" value="1"/>
</dbReference>